<evidence type="ECO:0000259" key="2">
    <source>
        <dbReference type="Pfam" id="PF04685"/>
    </source>
</evidence>
<dbReference type="PANTHER" id="PTHR12654">
    <property type="entry name" value="BILE ACID BETA-GLUCOSIDASE-RELATED"/>
    <property type="match status" value="1"/>
</dbReference>
<keyword evidence="5" id="KW-1185">Reference proteome</keyword>
<organism evidence="4 5">
    <name type="scientific">Pedobacter kyonggii</name>
    <dbReference type="NCBI Taxonomy" id="1926871"/>
    <lineage>
        <taxon>Bacteria</taxon>
        <taxon>Pseudomonadati</taxon>
        <taxon>Bacteroidota</taxon>
        <taxon>Sphingobacteriia</taxon>
        <taxon>Sphingobacteriales</taxon>
        <taxon>Sphingobacteriaceae</taxon>
        <taxon>Pedobacter</taxon>
    </lineage>
</organism>
<evidence type="ECO:0000259" key="3">
    <source>
        <dbReference type="Pfam" id="PF12215"/>
    </source>
</evidence>
<feature type="signal peptide" evidence="1">
    <location>
        <begin position="1"/>
        <end position="19"/>
    </location>
</feature>
<dbReference type="InterPro" id="IPR024462">
    <property type="entry name" value="GH116_N"/>
</dbReference>
<dbReference type="InterPro" id="IPR012341">
    <property type="entry name" value="6hp_glycosidase-like_sf"/>
</dbReference>
<accession>A0A4V6MTX5</accession>
<dbReference type="Gene3D" id="1.50.10.10">
    <property type="match status" value="1"/>
</dbReference>
<dbReference type="GO" id="GO:0005975">
    <property type="term" value="P:carbohydrate metabolic process"/>
    <property type="evidence" value="ECO:0007669"/>
    <property type="project" value="InterPro"/>
</dbReference>
<feature type="domain" description="Glycosyl-hydrolase family 116 N-terminal" evidence="3">
    <location>
        <begin position="59"/>
        <end position="390"/>
    </location>
</feature>
<dbReference type="PANTHER" id="PTHR12654:SF0">
    <property type="entry name" value="NON-LYSOSOMAL GLUCOSYLCERAMIDASE"/>
    <property type="match status" value="1"/>
</dbReference>
<dbReference type="SUPFAM" id="SSF48208">
    <property type="entry name" value="Six-hairpin glycosidases"/>
    <property type="match status" value="1"/>
</dbReference>
<dbReference type="Pfam" id="PF12215">
    <property type="entry name" value="Glyco_hydr_116N"/>
    <property type="match status" value="1"/>
</dbReference>
<dbReference type="OrthoDB" id="1007311at2"/>
<feature type="chain" id="PRO_5020896884" description="Glycosyl-hydrolase family 116 catalytic region domain-containing protein" evidence="1">
    <location>
        <begin position="20"/>
        <end position="894"/>
    </location>
</feature>
<evidence type="ECO:0000313" key="5">
    <source>
        <dbReference type="Proteomes" id="UP000291819"/>
    </source>
</evidence>
<sequence>MKFISLLVLGTLITATLNAQEVDYGADQANKRNIPAPNLLGGRTDYDYLSLKDHPSLSGVPLGGIGVGNVQFAPNGRFVRIGMNNIHVPIPRSSAAFFALWSNNSKGTSARRLVIDSAAQYGMKGVAHTTFTGLFPQATLSPGENDSGVKTSIHAWSSLIPHDVKNSSLPVSFFEVTLKASEKGEYAIAFAWEDFIGRGIKEPKSLEGLEGQILAKGQLMNGEAWPEMKAVQTYSDAYEVAGYNGIRQFSGSEIIPLKATFQNYVSQVAILAQQGKGRISSLGAFDIQNGAEQWASFVQTGLFDGARAGVLSTPGKNRSASAVSVKASLEKGETKTFRFMLVWYYPELKIDKKTAPPGSYWGGGSDYGRYFHNYFSSLSSLAEYSIKNREMLLEKTQEWQKPVMNATYPDWYKFKLINSGYVIYTNMILNKKGDVTVNEGGMGGLAGTMDQRISSHPFYQKFFTKLDRSEMEIFGDAQAFDGSINHFIGHYYGGLGTVGGRVPTENHWMLDNTEGWIIQIAKDYEQTADTAYLKRWSARIKDGMKFLKSKMPPGVEIPVGPTTYDDFSHPPIYSYGAGMYLASLKAAAVIARALEDNAWEQECTAQFERTQKDVLRMLWNGRFFAYGCEIDGTGRKDNILFTGQLAGQFISRYCGWGDIFPLQVTQASLVSQFKISLSKTPDYYANKVWDINLGHGIDLKGSQCWPFYLESYTGYPALQAGYTQDGMDIMKHIQLVHLRKGLTWSQNLWNPGNITYMTAPVTWFSTDVLLGAGLNLPKGELRLAPISLGDAVTVQPLFFPDFWANVRIDRKKKTVFLEILKTFGAKNLSLSKLVIEVAGESADARKVHSFPLFQIREGQQLNLTPFYTELLSEKKQPAVLPVADKTEFKLWNLK</sequence>
<evidence type="ECO:0000256" key="1">
    <source>
        <dbReference type="SAM" id="SignalP"/>
    </source>
</evidence>
<feature type="domain" description="Glycosyl-hydrolase family 116 catalytic region" evidence="2">
    <location>
        <begin position="511"/>
        <end position="679"/>
    </location>
</feature>
<keyword evidence="1" id="KW-0732">Signal</keyword>
<dbReference type="InterPro" id="IPR008928">
    <property type="entry name" value="6-hairpin_glycosidase_sf"/>
</dbReference>
<reference evidence="4 5" key="1">
    <citation type="submission" date="2019-02" db="EMBL/GenBank/DDBJ databases">
        <title>Pedobacter kyonggii whole genome sequence analysis.</title>
        <authorList>
            <person name="Dahal R.H."/>
        </authorList>
    </citation>
    <scope>NUCLEOTIDE SEQUENCE [LARGE SCALE GENOMIC DNA]</scope>
    <source>
        <strain evidence="4 5">K-4-11-1</strain>
    </source>
</reference>
<protein>
    <recommendedName>
        <fullName evidence="6">Glycosyl-hydrolase family 116 catalytic region domain-containing protein</fullName>
    </recommendedName>
</protein>
<dbReference type="InterPro" id="IPR052566">
    <property type="entry name" value="Non-lysos_glucosylceramidase"/>
</dbReference>
<dbReference type="Proteomes" id="UP000291819">
    <property type="component" value="Unassembled WGS sequence"/>
</dbReference>
<dbReference type="GO" id="GO:0008422">
    <property type="term" value="F:beta-glucosidase activity"/>
    <property type="evidence" value="ECO:0007669"/>
    <property type="project" value="TreeGrafter"/>
</dbReference>
<evidence type="ECO:0000313" key="4">
    <source>
        <dbReference type="EMBL" id="TBO44441.1"/>
    </source>
</evidence>
<name>A0A4V6MTX5_9SPHI</name>
<dbReference type="AlphaFoldDB" id="A0A4V6MTX5"/>
<evidence type="ECO:0008006" key="6">
    <source>
        <dbReference type="Google" id="ProtNLM"/>
    </source>
</evidence>
<dbReference type="RefSeq" id="WP_131028516.1">
    <property type="nucleotide sequence ID" value="NZ_SIXF01000002.1"/>
</dbReference>
<dbReference type="InterPro" id="IPR006775">
    <property type="entry name" value="GH116_catalytic"/>
</dbReference>
<proteinExistence type="predicted"/>
<dbReference type="Pfam" id="PF04685">
    <property type="entry name" value="DUF608"/>
    <property type="match status" value="1"/>
</dbReference>
<comment type="caution">
    <text evidence="4">The sequence shown here is derived from an EMBL/GenBank/DDBJ whole genome shotgun (WGS) entry which is preliminary data.</text>
</comment>
<gene>
    <name evidence="4" type="ORF">EYS08_03805</name>
</gene>
<dbReference type="EMBL" id="SIXF01000002">
    <property type="protein sequence ID" value="TBO44441.1"/>
    <property type="molecule type" value="Genomic_DNA"/>
</dbReference>